<proteinExistence type="predicted"/>
<organism evidence="2 3">
    <name type="scientific">Saliniradius amylolyticus</name>
    <dbReference type="NCBI Taxonomy" id="2183582"/>
    <lineage>
        <taxon>Bacteria</taxon>
        <taxon>Pseudomonadati</taxon>
        <taxon>Pseudomonadota</taxon>
        <taxon>Gammaproteobacteria</taxon>
        <taxon>Alteromonadales</taxon>
        <taxon>Alteromonadaceae</taxon>
        <taxon>Saliniradius</taxon>
    </lineage>
</organism>
<dbReference type="RefSeq" id="WP_162558569.1">
    <property type="nucleotide sequence ID" value="NZ_CP029347.1"/>
</dbReference>
<dbReference type="Gene3D" id="3.10.129.10">
    <property type="entry name" value="Hotdog Thioesterase"/>
    <property type="match status" value="1"/>
</dbReference>
<dbReference type="Proteomes" id="UP000245728">
    <property type="component" value="Chromosome"/>
</dbReference>
<protein>
    <submittedName>
        <fullName evidence="2">Fatty-acyl-CoA synthase</fullName>
        <ecNumber evidence="2">2.3.1.86</ecNumber>
    </submittedName>
</protein>
<dbReference type="PANTHER" id="PTHR43841">
    <property type="entry name" value="3-HYDROXYACYL-THIOESTER DEHYDRATASE HTDX-RELATED"/>
    <property type="match status" value="1"/>
</dbReference>
<accession>A0A2S2E484</accession>
<dbReference type="AlphaFoldDB" id="A0A2S2E484"/>
<evidence type="ECO:0000313" key="3">
    <source>
        <dbReference type="Proteomes" id="UP000245728"/>
    </source>
</evidence>
<dbReference type="InterPro" id="IPR003965">
    <property type="entry name" value="Fatty_acid_synthase"/>
</dbReference>
<dbReference type="EC" id="2.3.1.86" evidence="2"/>
<dbReference type="KEGG" id="salh:HMF8227_01991"/>
<evidence type="ECO:0000259" key="1">
    <source>
        <dbReference type="Pfam" id="PF01575"/>
    </source>
</evidence>
<dbReference type="EMBL" id="CP029347">
    <property type="protein sequence ID" value="AWL12461.1"/>
    <property type="molecule type" value="Genomic_DNA"/>
</dbReference>
<evidence type="ECO:0000313" key="2">
    <source>
        <dbReference type="EMBL" id="AWL12461.1"/>
    </source>
</evidence>
<dbReference type="GO" id="GO:0006633">
    <property type="term" value="P:fatty acid biosynthetic process"/>
    <property type="evidence" value="ECO:0007669"/>
    <property type="project" value="InterPro"/>
</dbReference>
<reference evidence="2 3" key="1">
    <citation type="submission" date="2018-05" db="EMBL/GenBank/DDBJ databases">
        <title>Salinimonas sp. HMF8227 Genome sequencing and assembly.</title>
        <authorList>
            <person name="Kang H."/>
            <person name="Kang J."/>
            <person name="Cha I."/>
            <person name="Kim H."/>
            <person name="Joh K."/>
        </authorList>
    </citation>
    <scope>NUCLEOTIDE SEQUENCE [LARGE SCALE GENOMIC DNA]</scope>
    <source>
        <strain evidence="2 3">HMF8227</strain>
    </source>
</reference>
<dbReference type="GO" id="GO:0005835">
    <property type="term" value="C:fatty acid synthase complex"/>
    <property type="evidence" value="ECO:0007669"/>
    <property type="project" value="InterPro"/>
</dbReference>
<dbReference type="InterPro" id="IPR002539">
    <property type="entry name" value="MaoC-like_dom"/>
</dbReference>
<keyword evidence="2" id="KW-0808">Transferase</keyword>
<gene>
    <name evidence="2" type="primary">fas1</name>
    <name evidence="2" type="ORF">HMF8227_01991</name>
</gene>
<dbReference type="GO" id="GO:0004312">
    <property type="term" value="F:fatty acid synthase activity"/>
    <property type="evidence" value="ECO:0007669"/>
    <property type="project" value="InterPro"/>
</dbReference>
<dbReference type="PANTHER" id="PTHR43841:SF1">
    <property type="entry name" value="3-HYDROXYACYL-THIOESTER DEHYDRATASE X"/>
    <property type="match status" value="1"/>
</dbReference>
<name>A0A2S2E484_9ALTE</name>
<feature type="domain" description="MaoC-like" evidence="1">
    <location>
        <begin position="186"/>
        <end position="253"/>
    </location>
</feature>
<sequence length="291" mass="32995">MNNGIRELRQPPALLPLFVKAVAKRSRAMSEPALPQHRLALTMRPITAKLKAYHRLVGWQGEGIHPCWLQVRALPLQLSLLTDKCCPFAVMGLMHMKNRIQQYQPVRENMALELSCSLDALKKHRMGWQFEILTQARHHKKLVWESVATSLAPTVKVQAGQRQRQAPEPPEVQALECWSLEADLGRRYASVSGDYNPIHLHPLTSSMFGFPQPIIHGMWSYARILSALTEHGYIDTDFSSSVTFKRPLVLPGDAELYLNGEEASVNQGRFELRAESGHKVLLNGDWQALRR</sequence>
<keyword evidence="2" id="KW-0012">Acyltransferase</keyword>
<dbReference type="Pfam" id="PF01575">
    <property type="entry name" value="MaoC_dehydratas"/>
    <property type="match status" value="1"/>
</dbReference>
<dbReference type="PRINTS" id="PR01483">
    <property type="entry name" value="FASYNTHASE"/>
</dbReference>
<dbReference type="SUPFAM" id="SSF54637">
    <property type="entry name" value="Thioesterase/thiol ester dehydrase-isomerase"/>
    <property type="match status" value="1"/>
</dbReference>
<keyword evidence="3" id="KW-1185">Reference proteome</keyword>
<dbReference type="GO" id="GO:0004321">
    <property type="term" value="F:fatty-acyl-CoA synthase activity"/>
    <property type="evidence" value="ECO:0007669"/>
    <property type="project" value="UniProtKB-EC"/>
</dbReference>
<dbReference type="InterPro" id="IPR029069">
    <property type="entry name" value="HotDog_dom_sf"/>
</dbReference>